<organism evidence="1 2">
    <name type="scientific">Dysgonomonas capnocytophagoides</name>
    <dbReference type="NCBI Taxonomy" id="45254"/>
    <lineage>
        <taxon>Bacteria</taxon>
        <taxon>Pseudomonadati</taxon>
        <taxon>Bacteroidota</taxon>
        <taxon>Bacteroidia</taxon>
        <taxon>Bacteroidales</taxon>
        <taxon>Dysgonomonadaceae</taxon>
        <taxon>Dysgonomonas</taxon>
    </lineage>
</organism>
<reference evidence="1 2" key="1">
    <citation type="submission" date="2019-03" db="EMBL/GenBank/DDBJ databases">
        <title>San Antonio Military Medical Center submission to MRSN (WRAIR), pending publication.</title>
        <authorList>
            <person name="Blyth D.M."/>
            <person name="Mccarthy S.L."/>
            <person name="Schall S.E."/>
            <person name="Stam J.A."/>
            <person name="Ong A.C."/>
            <person name="Mcgann P.T."/>
        </authorList>
    </citation>
    <scope>NUCLEOTIDE SEQUENCE [LARGE SCALE GENOMIC DNA]</scope>
    <source>
        <strain evidence="1 2">MRSN571793</strain>
    </source>
</reference>
<accession>A0A4Y8L2U2</accession>
<dbReference type="AlphaFoldDB" id="A0A4Y8L2U2"/>
<gene>
    <name evidence="1" type="ORF">E2605_09410</name>
</gene>
<evidence type="ECO:0000313" key="2">
    <source>
        <dbReference type="Proteomes" id="UP000297861"/>
    </source>
</evidence>
<proteinExistence type="predicted"/>
<sequence>MNKISSSLAVVILTFGFFGCNSGDDGLDVNDSNEIRLTAGVKSLSLRSSLGPLDKDFTVDFPIGIYAYNVAWKAGATNLISNKNATVKGTASHDVTFENSTVYYYPTDGSIVEFRAFAPQGTESAAATAGTAPKVNIVINGHDDVMFAKATGFKAGSAPASNPVLNFDHLLTQLRFTLKTDQTYTSTVAKVVSLKLKQQPSIVTLDVEEGDITFGSTNLIDMEAITANSQTGIGSVAVDTRSPLMTRPGASYSLEVVVQPDPADAAKTVTYDATITADGSTGVANMITLTFTAKGITATATVADWITGDGGSVIL</sequence>
<dbReference type="Gene3D" id="2.60.40.2620">
    <property type="entry name" value="Fimbrillin-like"/>
    <property type="match status" value="1"/>
</dbReference>
<name>A0A4Y8L2U2_9BACT</name>
<comment type="caution">
    <text evidence="1">The sequence shown here is derived from an EMBL/GenBank/DDBJ whole genome shotgun (WGS) entry which is preliminary data.</text>
</comment>
<dbReference type="EMBL" id="SOML01000005">
    <property type="protein sequence ID" value="TFD96378.1"/>
    <property type="molecule type" value="Genomic_DNA"/>
</dbReference>
<dbReference type="Pfam" id="PF13149">
    <property type="entry name" value="Mfa_like_1"/>
    <property type="match status" value="1"/>
</dbReference>
<keyword evidence="2" id="KW-1185">Reference proteome</keyword>
<dbReference type="PROSITE" id="PS51257">
    <property type="entry name" value="PROKAR_LIPOPROTEIN"/>
    <property type="match status" value="1"/>
</dbReference>
<dbReference type="RefSeq" id="WP_026626184.1">
    <property type="nucleotide sequence ID" value="NZ_JAWZLG010000107.1"/>
</dbReference>
<dbReference type="InterPro" id="IPR042278">
    <property type="entry name" value="Mfa-like_1_N"/>
</dbReference>
<dbReference type="OrthoDB" id="1100738at2"/>
<protein>
    <recommendedName>
        <fullName evidence="3">Fimbrillin family protein</fullName>
    </recommendedName>
</protein>
<evidence type="ECO:0008006" key="3">
    <source>
        <dbReference type="Google" id="ProtNLM"/>
    </source>
</evidence>
<dbReference type="InterPro" id="IPR025049">
    <property type="entry name" value="Mfa-like_1"/>
</dbReference>
<evidence type="ECO:0000313" key="1">
    <source>
        <dbReference type="EMBL" id="TFD96378.1"/>
    </source>
</evidence>
<dbReference type="Proteomes" id="UP000297861">
    <property type="component" value="Unassembled WGS sequence"/>
</dbReference>